<proteinExistence type="predicted"/>
<evidence type="ECO:0000256" key="1">
    <source>
        <dbReference type="ARBA" id="ARBA00022670"/>
    </source>
</evidence>
<comment type="cofactor">
    <cofactor evidence="6 7">
        <name>Zn(2+)</name>
        <dbReference type="ChEBI" id="CHEBI:29105"/>
    </cofactor>
    <text evidence="6 7">Binds 1 zinc ion per subunit.</text>
</comment>
<gene>
    <name evidence="9" type="ORF">OFUS_LOCUS19495</name>
</gene>
<dbReference type="Gene3D" id="3.40.390.10">
    <property type="entry name" value="Collagenase (Catalytic Domain)"/>
    <property type="match status" value="1"/>
</dbReference>
<dbReference type="GO" id="GO:0016020">
    <property type="term" value="C:membrane"/>
    <property type="evidence" value="ECO:0007669"/>
    <property type="project" value="InterPro"/>
</dbReference>
<feature type="active site" evidence="6">
    <location>
        <position position="206"/>
    </location>
</feature>
<sequence>ARRNSCQETGSPQGTNMQSHTLLTTIILGTLISQGFTKPMSLDNSRTDDSSSTEEEDNTNSIEEEDGPDDGLGNPDERGDGDMRGWEDLMGPPDDNPMFRNVINRKYWGTYLWTDGIVPYEFQEDKYLAVDELTRNLTLEAIEWLNDQSAIFGKACLQIRPKTPSDVDFIRFESRSGCFADVAKRGRGQIVSLGPGCAKKGVIAHEILHVLGFYHEQSRTDRDEYISVQWDNVKDGQNENFLIRQPIYITDKDITDYDFDSIMHYSAYAFNKESGLKTIIPKDNKLPKGILMGQRTHFSENDLKEIREMYGCTGPNGETYEDNSKRKPKTPKTKSGIKYTHRPIRPTSTAAALRKERRRNGKHNKETKENGGSQMKKTKGINTAQSKSNKETKENGGSQTKKTKSINTVQSKSNKEPKEKEGNQTKKIKKQNTAQSKNNKDEGAFLFCDFESSSCKFSKDTSLDFGWTRSSGNTNTEDTGPSRDHTKGNKRGYYYYAEATGHAAQVGGTLSPKIPPGTYCLDFWFHMYGSQVGDFKVFLVEQGKKDRTKLLRTSGNQGDDWKNEQISIDAENKFQVAFVAAMKKNGDKGDVAIDDIRITSGSCQ</sequence>
<evidence type="ECO:0000313" key="10">
    <source>
        <dbReference type="Proteomes" id="UP000749559"/>
    </source>
</evidence>
<keyword evidence="3 6" id="KW-0378">Hydrolase</keyword>
<feature type="compositionally biased region" description="Polar residues" evidence="8">
    <location>
        <begin position="395"/>
        <end position="412"/>
    </location>
</feature>
<evidence type="ECO:0000256" key="8">
    <source>
        <dbReference type="SAM" id="MobiDB-lite"/>
    </source>
</evidence>
<dbReference type="EC" id="3.4.24.-" evidence="7"/>
<dbReference type="PRINTS" id="PR00020">
    <property type="entry name" value="MAMDOMAIN"/>
</dbReference>
<feature type="non-terminal residue" evidence="9">
    <location>
        <position position="1"/>
    </location>
</feature>
<name>A0A8J1U9G0_OWEFU</name>
<comment type="caution">
    <text evidence="9">The sequence shown here is derived from an EMBL/GenBank/DDBJ whole genome shotgun (WGS) entry which is preliminary data.</text>
</comment>
<dbReference type="PANTHER" id="PTHR10127:SF780">
    <property type="entry name" value="METALLOENDOPEPTIDASE"/>
    <property type="match status" value="1"/>
</dbReference>
<evidence type="ECO:0000313" key="9">
    <source>
        <dbReference type="EMBL" id="CAH1794869.1"/>
    </source>
</evidence>
<evidence type="ECO:0000256" key="6">
    <source>
        <dbReference type="PROSITE-ProRule" id="PRU01211"/>
    </source>
</evidence>
<dbReference type="SUPFAM" id="SSF55486">
    <property type="entry name" value="Metalloproteases ('zincins'), catalytic domain"/>
    <property type="match status" value="1"/>
</dbReference>
<accession>A0A8J1U9G0</accession>
<protein>
    <recommendedName>
        <fullName evidence="7">Metalloendopeptidase</fullName>
        <ecNumber evidence="7">3.4.24.-</ecNumber>
    </recommendedName>
</protein>
<feature type="compositionally biased region" description="Basic and acidic residues" evidence="8">
    <location>
        <begin position="75"/>
        <end position="87"/>
    </location>
</feature>
<evidence type="ECO:0000256" key="2">
    <source>
        <dbReference type="ARBA" id="ARBA00022723"/>
    </source>
</evidence>
<keyword evidence="2 6" id="KW-0479">Metal-binding</keyword>
<feature type="region of interest" description="Disordered" evidence="8">
    <location>
        <begin position="38"/>
        <end position="95"/>
    </location>
</feature>
<dbReference type="InterPro" id="IPR001506">
    <property type="entry name" value="Peptidase_M12A"/>
</dbReference>
<feature type="compositionally biased region" description="Acidic residues" evidence="8">
    <location>
        <begin position="51"/>
        <end position="69"/>
    </location>
</feature>
<dbReference type="SMART" id="SM00235">
    <property type="entry name" value="ZnMc"/>
    <property type="match status" value="1"/>
</dbReference>
<keyword evidence="4 6" id="KW-0862">Zinc</keyword>
<dbReference type="InterPro" id="IPR034035">
    <property type="entry name" value="Astacin-like_dom"/>
</dbReference>
<dbReference type="SMART" id="SM00137">
    <property type="entry name" value="MAM"/>
    <property type="match status" value="1"/>
</dbReference>
<dbReference type="CDD" id="cd04280">
    <property type="entry name" value="ZnMc_astacin_like"/>
    <property type="match status" value="1"/>
</dbReference>
<dbReference type="CDD" id="cd06263">
    <property type="entry name" value="MAM"/>
    <property type="match status" value="1"/>
</dbReference>
<feature type="compositionally biased region" description="Basic and acidic residues" evidence="8">
    <location>
        <begin position="413"/>
        <end position="424"/>
    </location>
</feature>
<evidence type="ECO:0000256" key="3">
    <source>
        <dbReference type="ARBA" id="ARBA00022801"/>
    </source>
</evidence>
<keyword evidence="10" id="KW-1185">Reference proteome</keyword>
<feature type="binding site" evidence="6">
    <location>
        <position position="209"/>
    </location>
    <ligand>
        <name>Zn(2+)</name>
        <dbReference type="ChEBI" id="CHEBI:29105"/>
        <note>catalytic</note>
    </ligand>
</feature>
<dbReference type="PANTHER" id="PTHR10127">
    <property type="entry name" value="DISCOIDIN, CUB, EGF, LAMININ , AND ZINC METALLOPROTEASE DOMAIN CONTAINING"/>
    <property type="match status" value="1"/>
</dbReference>
<comment type="caution">
    <text evidence="6">Lacks conserved residue(s) required for the propagation of feature annotation.</text>
</comment>
<dbReference type="EMBL" id="CAIIXF020000009">
    <property type="protein sequence ID" value="CAH1794869.1"/>
    <property type="molecule type" value="Genomic_DNA"/>
</dbReference>
<dbReference type="GO" id="GO:0008270">
    <property type="term" value="F:zinc ion binding"/>
    <property type="evidence" value="ECO:0007669"/>
    <property type="project" value="UniProtKB-UniRule"/>
</dbReference>
<feature type="region of interest" description="Disordered" evidence="8">
    <location>
        <begin position="314"/>
        <end position="437"/>
    </location>
</feature>
<organism evidence="9 10">
    <name type="scientific">Owenia fusiformis</name>
    <name type="common">Polychaete worm</name>
    <dbReference type="NCBI Taxonomy" id="6347"/>
    <lineage>
        <taxon>Eukaryota</taxon>
        <taxon>Metazoa</taxon>
        <taxon>Spiralia</taxon>
        <taxon>Lophotrochozoa</taxon>
        <taxon>Annelida</taxon>
        <taxon>Polychaeta</taxon>
        <taxon>Sedentaria</taxon>
        <taxon>Canalipalpata</taxon>
        <taxon>Sabellida</taxon>
        <taxon>Oweniida</taxon>
        <taxon>Oweniidae</taxon>
        <taxon>Owenia</taxon>
    </lineage>
</organism>
<evidence type="ECO:0000256" key="5">
    <source>
        <dbReference type="ARBA" id="ARBA00023049"/>
    </source>
</evidence>
<dbReference type="PROSITE" id="PS50060">
    <property type="entry name" value="MAM_2"/>
    <property type="match status" value="1"/>
</dbReference>
<feature type="binding site" evidence="6">
    <location>
        <position position="205"/>
    </location>
    <ligand>
        <name>Zn(2+)</name>
        <dbReference type="ChEBI" id="CHEBI:29105"/>
        <note>catalytic</note>
    </ligand>
</feature>
<dbReference type="Gene3D" id="2.60.120.200">
    <property type="match status" value="1"/>
</dbReference>
<evidence type="ECO:0000256" key="4">
    <source>
        <dbReference type="ARBA" id="ARBA00022833"/>
    </source>
</evidence>
<dbReference type="GO" id="GO:0004222">
    <property type="term" value="F:metalloendopeptidase activity"/>
    <property type="evidence" value="ECO:0007669"/>
    <property type="project" value="UniProtKB-UniRule"/>
</dbReference>
<feature type="region of interest" description="Disordered" evidence="8">
    <location>
        <begin position="466"/>
        <end position="489"/>
    </location>
</feature>
<dbReference type="SUPFAM" id="SSF49899">
    <property type="entry name" value="Concanavalin A-like lectins/glucanases"/>
    <property type="match status" value="1"/>
</dbReference>
<dbReference type="GO" id="GO:0006508">
    <property type="term" value="P:proteolysis"/>
    <property type="evidence" value="ECO:0007669"/>
    <property type="project" value="UniProtKB-KW"/>
</dbReference>
<keyword evidence="1 6" id="KW-0645">Protease</keyword>
<dbReference type="OrthoDB" id="412155at2759"/>
<dbReference type="PRINTS" id="PR00480">
    <property type="entry name" value="ASTACIN"/>
</dbReference>
<dbReference type="InterPro" id="IPR013320">
    <property type="entry name" value="ConA-like_dom_sf"/>
</dbReference>
<feature type="compositionally biased region" description="Polar residues" evidence="8">
    <location>
        <begin position="370"/>
        <end position="387"/>
    </location>
</feature>
<evidence type="ECO:0000256" key="7">
    <source>
        <dbReference type="RuleBase" id="RU361183"/>
    </source>
</evidence>
<dbReference type="Pfam" id="PF00629">
    <property type="entry name" value="MAM"/>
    <property type="match status" value="1"/>
</dbReference>
<dbReference type="Proteomes" id="UP000749559">
    <property type="component" value="Unassembled WGS sequence"/>
</dbReference>
<feature type="compositionally biased region" description="Polar residues" evidence="8">
    <location>
        <begin position="468"/>
        <end position="479"/>
    </location>
</feature>
<dbReference type="AlphaFoldDB" id="A0A8J1U9G0"/>
<dbReference type="PROSITE" id="PS51864">
    <property type="entry name" value="ASTACIN"/>
    <property type="match status" value="1"/>
</dbReference>
<dbReference type="Pfam" id="PF01400">
    <property type="entry name" value="Astacin"/>
    <property type="match status" value="1"/>
</dbReference>
<keyword evidence="5 6" id="KW-0482">Metalloprotease</keyword>
<dbReference type="InterPro" id="IPR000998">
    <property type="entry name" value="MAM_dom"/>
</dbReference>
<feature type="binding site" evidence="6">
    <location>
        <position position="215"/>
    </location>
    <ligand>
        <name>Zn(2+)</name>
        <dbReference type="ChEBI" id="CHEBI:29105"/>
        <note>catalytic</note>
    </ligand>
</feature>
<dbReference type="InterPro" id="IPR024079">
    <property type="entry name" value="MetalloPept_cat_dom_sf"/>
</dbReference>
<dbReference type="InterPro" id="IPR006026">
    <property type="entry name" value="Peptidase_Metallo"/>
</dbReference>
<reference evidence="9" key="1">
    <citation type="submission" date="2022-03" db="EMBL/GenBank/DDBJ databases">
        <authorList>
            <person name="Martin C."/>
        </authorList>
    </citation>
    <scope>NUCLEOTIDE SEQUENCE</scope>
</reference>